<dbReference type="GO" id="GO:0016757">
    <property type="term" value="F:glycosyltransferase activity"/>
    <property type="evidence" value="ECO:0007669"/>
    <property type="project" value="InterPro"/>
</dbReference>
<dbReference type="InterPro" id="IPR028098">
    <property type="entry name" value="Glyco_trans_4-like_N"/>
</dbReference>
<feature type="domain" description="Glycosyltransferase subfamily 4-like N-terminal" evidence="2">
    <location>
        <begin position="12"/>
        <end position="158"/>
    </location>
</feature>
<dbReference type="Pfam" id="PF00534">
    <property type="entry name" value="Glycos_transf_1"/>
    <property type="match status" value="1"/>
</dbReference>
<evidence type="ECO:0000313" key="3">
    <source>
        <dbReference type="EMBL" id="MCQ4814065.1"/>
    </source>
</evidence>
<keyword evidence="4" id="KW-1185">Reference proteome</keyword>
<evidence type="ECO:0000313" key="4">
    <source>
        <dbReference type="Proteomes" id="UP001205919"/>
    </source>
</evidence>
<dbReference type="SUPFAM" id="SSF53756">
    <property type="entry name" value="UDP-Glycosyltransferase/glycogen phosphorylase"/>
    <property type="match status" value="1"/>
</dbReference>
<dbReference type="Gene3D" id="3.40.50.2000">
    <property type="entry name" value="Glycogen Phosphorylase B"/>
    <property type="match status" value="2"/>
</dbReference>
<accession>A0AAW5JZS2</accession>
<name>A0AAW5JZS2_9BACT</name>
<evidence type="ECO:0000259" key="1">
    <source>
        <dbReference type="Pfam" id="PF00534"/>
    </source>
</evidence>
<dbReference type="EMBL" id="JANFYT010000011">
    <property type="protein sequence ID" value="MCQ4814065.1"/>
    <property type="molecule type" value="Genomic_DNA"/>
</dbReference>
<dbReference type="Proteomes" id="UP001205919">
    <property type="component" value="Unassembled WGS sequence"/>
</dbReference>
<sequence length="338" mass="37198">MKIIEILPELDIGGVERHVIDLTSELARRGHQILVVSAGGKMQKQLSPQVRHRRLSVHKKNPFTGYFCARTISSWVRSEGWQLIHAHSRVPAWIASWVSSMTGIPFIVTAHVDFGNKSPWIYAPYRKAVKTICVSSAVQNAMKDCFYENTQVILNGLDEPAYHWSPQPPQPVKFLFVGRLSPVKGLQNALKAMPAEGGWTLDVLGDGPIIGDLRQEAKELGLADRVTFHGYSERADEYMASSSCLLFPSYTEGMPLTLARAIQIGIPVIASNIGPVSEMLGGMDGLIDPEDLDGWRAAIKKFIDTAEPPCCFPKSSVPTLDAMTDSVEKIYLAAAALR</sequence>
<protein>
    <submittedName>
        <fullName evidence="3">Glycosyltransferase family 4 protein</fullName>
    </submittedName>
</protein>
<feature type="domain" description="Glycosyl transferase family 1" evidence="1">
    <location>
        <begin position="168"/>
        <end position="305"/>
    </location>
</feature>
<evidence type="ECO:0000259" key="2">
    <source>
        <dbReference type="Pfam" id="PF13439"/>
    </source>
</evidence>
<comment type="caution">
    <text evidence="3">The sequence shown here is derived from an EMBL/GenBank/DDBJ whole genome shotgun (WGS) entry which is preliminary data.</text>
</comment>
<dbReference type="AlphaFoldDB" id="A0AAW5JZS2"/>
<dbReference type="Pfam" id="PF13439">
    <property type="entry name" value="Glyco_transf_4"/>
    <property type="match status" value="1"/>
</dbReference>
<dbReference type="PANTHER" id="PTHR12526:SF637">
    <property type="entry name" value="GLYCOSYLTRANSFERASE EPSF-RELATED"/>
    <property type="match status" value="1"/>
</dbReference>
<reference evidence="3 4" key="1">
    <citation type="submission" date="2022-06" db="EMBL/GenBank/DDBJ databases">
        <title>Isolation of gut microbiota from human fecal samples.</title>
        <authorList>
            <person name="Pamer E.G."/>
            <person name="Barat B."/>
            <person name="Waligurski E."/>
            <person name="Medina S."/>
            <person name="Paddock L."/>
            <person name="Mostad J."/>
        </authorList>
    </citation>
    <scope>NUCLEOTIDE SEQUENCE [LARGE SCALE GENOMIC DNA]</scope>
    <source>
        <strain evidence="3 4">DFI.9.90</strain>
    </source>
</reference>
<proteinExistence type="predicted"/>
<dbReference type="PANTHER" id="PTHR12526">
    <property type="entry name" value="GLYCOSYLTRANSFERASE"/>
    <property type="match status" value="1"/>
</dbReference>
<gene>
    <name evidence="3" type="ORF">NE630_06430</name>
</gene>
<dbReference type="InterPro" id="IPR001296">
    <property type="entry name" value="Glyco_trans_1"/>
</dbReference>
<dbReference type="RefSeq" id="WP_256181746.1">
    <property type="nucleotide sequence ID" value="NZ_JANFYT010000011.1"/>
</dbReference>
<organism evidence="3 4">
    <name type="scientific">Cloacibacillus evryensis</name>
    <dbReference type="NCBI Taxonomy" id="508460"/>
    <lineage>
        <taxon>Bacteria</taxon>
        <taxon>Thermotogati</taxon>
        <taxon>Synergistota</taxon>
        <taxon>Synergistia</taxon>
        <taxon>Synergistales</taxon>
        <taxon>Synergistaceae</taxon>
        <taxon>Cloacibacillus</taxon>
    </lineage>
</organism>
<dbReference type="CDD" id="cd03819">
    <property type="entry name" value="GT4_WavL-like"/>
    <property type="match status" value="1"/>
</dbReference>